<sequence length="159" mass="18135">MSVNLNHQMFQAFTPDIKDPSSHQDPAQYEQLWQKYGKDQEPLSADEQKLLNSPRFNRRTREADAPDETALKDKMGRNELRQQLGVSSRKYPDLPGHASTVSYDLLHRIEHDRPDLLPTIHHFLKDLHESTVHPDNGALPSHINARLPGKAPSSLRSFG</sequence>
<gene>
    <name evidence="2" type="ORF">GNF76_03725</name>
</gene>
<dbReference type="RefSeq" id="WP_155581820.1">
    <property type="nucleotide sequence ID" value="NZ_JBHSTH010000001.1"/>
</dbReference>
<evidence type="ECO:0000313" key="3">
    <source>
        <dbReference type="Proteomes" id="UP000438196"/>
    </source>
</evidence>
<reference evidence="2 3" key="1">
    <citation type="submission" date="2019-11" db="EMBL/GenBank/DDBJ databases">
        <title>Pseudomonas karstica sp. nov. and Pseudomonas spelaei sp. nov. from karst caves.</title>
        <authorList>
            <person name="Zeman M."/>
        </authorList>
    </citation>
    <scope>NUCLEOTIDE SEQUENCE [LARGE SCALE GENOMIC DNA]</scope>
    <source>
        <strain evidence="2 3">CCM 7893</strain>
    </source>
</reference>
<feature type="region of interest" description="Disordered" evidence="1">
    <location>
        <begin position="35"/>
        <end position="78"/>
    </location>
</feature>
<evidence type="ECO:0000313" key="2">
    <source>
        <dbReference type="EMBL" id="MUF03429.1"/>
    </source>
</evidence>
<comment type="caution">
    <text evidence="2">The sequence shown here is derived from an EMBL/GenBank/DDBJ whole genome shotgun (WGS) entry which is preliminary data.</text>
</comment>
<name>A0A6I3W7Y2_9PSED</name>
<keyword evidence="3" id="KW-1185">Reference proteome</keyword>
<organism evidence="2 3">
    <name type="scientific">Pseudomonas spelaei</name>
    <dbReference type="NCBI Taxonomy" id="1055469"/>
    <lineage>
        <taxon>Bacteria</taxon>
        <taxon>Pseudomonadati</taxon>
        <taxon>Pseudomonadota</taxon>
        <taxon>Gammaproteobacteria</taxon>
        <taxon>Pseudomonadales</taxon>
        <taxon>Pseudomonadaceae</taxon>
        <taxon>Pseudomonas</taxon>
    </lineage>
</organism>
<feature type="compositionally biased region" description="Basic and acidic residues" evidence="1">
    <location>
        <begin position="59"/>
        <end position="78"/>
    </location>
</feature>
<evidence type="ECO:0000256" key="1">
    <source>
        <dbReference type="SAM" id="MobiDB-lite"/>
    </source>
</evidence>
<dbReference type="OrthoDB" id="9984257at2"/>
<dbReference type="Proteomes" id="UP000438196">
    <property type="component" value="Unassembled WGS sequence"/>
</dbReference>
<dbReference type="AlphaFoldDB" id="A0A6I3W7Y2"/>
<dbReference type="EMBL" id="WNNK01000002">
    <property type="protein sequence ID" value="MUF03429.1"/>
    <property type="molecule type" value="Genomic_DNA"/>
</dbReference>
<accession>A0A6I3W7Y2</accession>
<protein>
    <submittedName>
        <fullName evidence="2">Uncharacterized protein</fullName>
    </submittedName>
</protein>
<feature type="compositionally biased region" description="Basic and acidic residues" evidence="1">
    <location>
        <begin position="36"/>
        <end position="49"/>
    </location>
</feature>
<proteinExistence type="predicted"/>